<evidence type="ECO:0000256" key="10">
    <source>
        <dbReference type="ARBA" id="ARBA00023242"/>
    </source>
</evidence>
<dbReference type="InterPro" id="IPR012934">
    <property type="entry name" value="Znf_AD"/>
</dbReference>
<dbReference type="Pfam" id="PF07776">
    <property type="entry name" value="zf-AD"/>
    <property type="match status" value="1"/>
</dbReference>
<dbReference type="InterPro" id="IPR036236">
    <property type="entry name" value="Znf_C2H2_sf"/>
</dbReference>
<keyword evidence="3 12" id="KW-0479">Metal-binding</keyword>
<feature type="binding site" evidence="12">
    <location>
        <position position="18"/>
    </location>
    <ligand>
        <name>Zn(2+)</name>
        <dbReference type="ChEBI" id="CHEBI:29105"/>
    </ligand>
</feature>
<dbReference type="GO" id="GO:0000981">
    <property type="term" value="F:DNA-binding transcription factor activity, RNA polymerase II-specific"/>
    <property type="evidence" value="ECO:0007669"/>
    <property type="project" value="TreeGrafter"/>
</dbReference>
<evidence type="ECO:0000256" key="5">
    <source>
        <dbReference type="ARBA" id="ARBA00022771"/>
    </source>
</evidence>
<dbReference type="PANTHER" id="PTHR23235:SF152">
    <property type="entry name" value="SI:DKEY-210J14.3"/>
    <property type="match status" value="1"/>
</dbReference>
<accession>A0A1Y9IVJ5</accession>
<dbReference type="SUPFAM" id="SSF57716">
    <property type="entry name" value="Glucocorticoid receptor-like (DNA-binding domain)"/>
    <property type="match status" value="1"/>
</dbReference>
<evidence type="ECO:0000256" key="7">
    <source>
        <dbReference type="ARBA" id="ARBA00023015"/>
    </source>
</evidence>
<dbReference type="Proteomes" id="UP000075920">
    <property type="component" value="Unassembled WGS sequence"/>
</dbReference>
<dbReference type="PROSITE" id="PS00028">
    <property type="entry name" value="ZINC_FINGER_C2H2_1"/>
    <property type="match status" value="4"/>
</dbReference>
<evidence type="ECO:0000256" key="6">
    <source>
        <dbReference type="ARBA" id="ARBA00022833"/>
    </source>
</evidence>
<reference evidence="16" key="1">
    <citation type="submission" date="2013-03" db="EMBL/GenBank/DDBJ databases">
        <title>The Genome Sequence of Anopheles minimus MINIMUS1.</title>
        <authorList>
            <consortium name="The Broad Institute Genomics Platform"/>
            <person name="Neafsey D.E."/>
            <person name="Walton C."/>
            <person name="Walker B."/>
            <person name="Young S.K."/>
            <person name="Zeng Q."/>
            <person name="Gargeya S."/>
            <person name="Fitzgerald M."/>
            <person name="Haas B."/>
            <person name="Abouelleil A."/>
            <person name="Allen A.W."/>
            <person name="Alvarado L."/>
            <person name="Arachchi H.M."/>
            <person name="Berlin A.M."/>
            <person name="Chapman S.B."/>
            <person name="Gainer-Dewar J."/>
            <person name="Goldberg J."/>
            <person name="Griggs A."/>
            <person name="Gujja S."/>
            <person name="Hansen M."/>
            <person name="Howarth C."/>
            <person name="Imamovic A."/>
            <person name="Ireland A."/>
            <person name="Larimer J."/>
            <person name="McCowan C."/>
            <person name="Murphy C."/>
            <person name="Pearson M."/>
            <person name="Poon T.W."/>
            <person name="Priest M."/>
            <person name="Roberts A."/>
            <person name="Saif S."/>
            <person name="Shea T."/>
            <person name="Sisk P."/>
            <person name="Sykes S."/>
            <person name="Wortman J."/>
            <person name="Nusbaum C."/>
            <person name="Birren B."/>
        </authorList>
    </citation>
    <scope>NUCLEOTIDE SEQUENCE [LARGE SCALE GENOMIC DNA]</scope>
    <source>
        <strain evidence="16">MINIMUS1</strain>
    </source>
</reference>
<dbReference type="GO" id="GO:0005634">
    <property type="term" value="C:nucleus"/>
    <property type="evidence" value="ECO:0007669"/>
    <property type="project" value="UniProtKB-SubCell"/>
</dbReference>
<keyword evidence="6 12" id="KW-0862">Zinc</keyword>
<dbReference type="InterPro" id="IPR013087">
    <property type="entry name" value="Znf_C2H2_type"/>
</dbReference>
<feature type="domain" description="C2H2-type" evidence="13">
    <location>
        <begin position="334"/>
        <end position="360"/>
    </location>
</feature>
<keyword evidence="8" id="KW-0238">DNA-binding</keyword>
<comment type="similarity">
    <text evidence="2">Belongs to the krueppel C2H2-type zinc-finger protein family.</text>
</comment>
<keyword evidence="9" id="KW-0804">Transcription</keyword>
<dbReference type="FunFam" id="3.30.160.60:FF:001498">
    <property type="entry name" value="Zinc finger protein 404"/>
    <property type="match status" value="1"/>
</dbReference>
<dbReference type="GO" id="GO:0000978">
    <property type="term" value="F:RNA polymerase II cis-regulatory region sequence-specific DNA binding"/>
    <property type="evidence" value="ECO:0007669"/>
    <property type="project" value="TreeGrafter"/>
</dbReference>
<comment type="subcellular location">
    <subcellularLocation>
        <location evidence="1">Nucleus</location>
    </subcellularLocation>
</comment>
<evidence type="ECO:0000313" key="16">
    <source>
        <dbReference type="Proteomes" id="UP000075920"/>
    </source>
</evidence>
<feature type="domain" description="C2H2-type" evidence="13">
    <location>
        <begin position="250"/>
        <end position="277"/>
    </location>
</feature>
<keyword evidence="4" id="KW-0677">Repeat</keyword>
<evidence type="ECO:0000256" key="1">
    <source>
        <dbReference type="ARBA" id="ARBA00004123"/>
    </source>
</evidence>
<keyword evidence="5 11" id="KW-0863">Zinc-finger</keyword>
<evidence type="ECO:0000256" key="11">
    <source>
        <dbReference type="PROSITE-ProRule" id="PRU00042"/>
    </source>
</evidence>
<dbReference type="PROSITE" id="PS51915">
    <property type="entry name" value="ZAD"/>
    <property type="match status" value="1"/>
</dbReference>
<keyword evidence="10" id="KW-0539">Nucleus</keyword>
<dbReference type="STRING" id="112268.A0A1Y9IVJ5"/>
<evidence type="ECO:0000256" key="8">
    <source>
        <dbReference type="ARBA" id="ARBA00023125"/>
    </source>
</evidence>
<feature type="binding site" evidence="12">
    <location>
        <position position="21"/>
    </location>
    <ligand>
        <name>Zn(2+)</name>
        <dbReference type="ChEBI" id="CHEBI:29105"/>
    </ligand>
</feature>
<evidence type="ECO:0008006" key="17">
    <source>
        <dbReference type="Google" id="ProtNLM"/>
    </source>
</evidence>
<dbReference type="FunFam" id="3.30.160.60:FF:001289">
    <property type="entry name" value="Zinc finger protein 574"/>
    <property type="match status" value="1"/>
</dbReference>
<proteinExistence type="inferred from homology"/>
<evidence type="ECO:0000313" key="15">
    <source>
        <dbReference type="EnsemblMetazoa" id="AMIN015831-PA"/>
    </source>
</evidence>
<dbReference type="EnsemblMetazoa" id="AMIN015831-RA">
    <property type="protein sequence ID" value="AMIN015831-PA"/>
    <property type="gene ID" value="AMIN015831"/>
</dbReference>
<dbReference type="PROSITE" id="PS50157">
    <property type="entry name" value="ZINC_FINGER_C2H2_2"/>
    <property type="match status" value="4"/>
</dbReference>
<dbReference type="GO" id="GO:0008270">
    <property type="term" value="F:zinc ion binding"/>
    <property type="evidence" value="ECO:0007669"/>
    <property type="project" value="UniProtKB-UniRule"/>
</dbReference>
<evidence type="ECO:0000256" key="4">
    <source>
        <dbReference type="ARBA" id="ARBA00022737"/>
    </source>
</evidence>
<feature type="binding site" evidence="12">
    <location>
        <position position="56"/>
    </location>
    <ligand>
        <name>Zn(2+)</name>
        <dbReference type="ChEBI" id="CHEBI:29105"/>
    </ligand>
</feature>
<feature type="domain" description="C2H2-type" evidence="13">
    <location>
        <begin position="278"/>
        <end position="305"/>
    </location>
</feature>
<feature type="binding site" evidence="12">
    <location>
        <position position="59"/>
    </location>
    <ligand>
        <name>Zn(2+)</name>
        <dbReference type="ChEBI" id="CHEBI:29105"/>
    </ligand>
</feature>
<protein>
    <recommendedName>
        <fullName evidence="17">Protein krueppel</fullName>
    </recommendedName>
</protein>
<dbReference type="Pfam" id="PF00096">
    <property type="entry name" value="zf-C2H2"/>
    <property type="match status" value="4"/>
</dbReference>
<sequence>MDGVLASHSEGKLASDVCRGCGGKNAIKPLSVYGNIFKWCTSIDVSCSDGLPSNICNRCLQMLSISYEFKMICTRTDRNLRAKTSDIAQVESVTSIENSSSDDYEQSELVYEVQTEEIVEEMVITDKESVDYLYKTIPELKQCITKGPEDTKQNAISELEHLSDECYLLQVAEKSDEIPSFNAQELHEVQDTDDREKSEELAFGDAVEYLTDTCKEISPVHEHSQTFSKSVSIVDVKHVPKSSQRHSVGHSCPDCGKEFASRTNMYRHQHAHRGTKPYKCDICKKSFTQSGTLKTHKYMHLNIKPYECNVCGQRFTQSKSVKLHLRRHTGEKPFVCDICNAAFRQKNGLQRHMKVHGEKG</sequence>
<evidence type="ECO:0000256" key="12">
    <source>
        <dbReference type="PROSITE-ProRule" id="PRU01263"/>
    </source>
</evidence>
<dbReference type="AlphaFoldDB" id="A0A1Y9IVJ5"/>
<dbReference type="FunFam" id="3.30.160.60:FF:000624">
    <property type="entry name" value="zinc finger protein 697"/>
    <property type="match status" value="1"/>
</dbReference>
<dbReference type="SMART" id="SM00355">
    <property type="entry name" value="ZnF_C2H2"/>
    <property type="match status" value="4"/>
</dbReference>
<reference evidence="15" key="2">
    <citation type="submission" date="2020-05" db="UniProtKB">
        <authorList>
            <consortium name="EnsemblMetazoa"/>
        </authorList>
    </citation>
    <scope>IDENTIFICATION</scope>
    <source>
        <strain evidence="15">MINIMUS1</strain>
    </source>
</reference>
<evidence type="ECO:0000259" key="13">
    <source>
        <dbReference type="PROSITE" id="PS50157"/>
    </source>
</evidence>
<evidence type="ECO:0000256" key="2">
    <source>
        <dbReference type="ARBA" id="ARBA00006991"/>
    </source>
</evidence>
<dbReference type="PANTHER" id="PTHR23235">
    <property type="entry name" value="KRUEPPEL-LIKE TRANSCRIPTION FACTOR"/>
    <property type="match status" value="1"/>
</dbReference>
<feature type="domain" description="ZAD" evidence="14">
    <location>
        <begin position="16"/>
        <end position="83"/>
    </location>
</feature>
<evidence type="ECO:0000259" key="14">
    <source>
        <dbReference type="PROSITE" id="PS51915"/>
    </source>
</evidence>
<dbReference type="Gene3D" id="3.30.160.60">
    <property type="entry name" value="Classic Zinc Finger"/>
    <property type="match status" value="4"/>
</dbReference>
<dbReference type="SUPFAM" id="SSF57667">
    <property type="entry name" value="beta-beta-alpha zinc fingers"/>
    <property type="match status" value="2"/>
</dbReference>
<dbReference type="SMART" id="SM00868">
    <property type="entry name" value="zf-AD"/>
    <property type="match status" value="1"/>
</dbReference>
<evidence type="ECO:0000256" key="3">
    <source>
        <dbReference type="ARBA" id="ARBA00022723"/>
    </source>
</evidence>
<feature type="domain" description="C2H2-type" evidence="13">
    <location>
        <begin position="306"/>
        <end position="333"/>
    </location>
</feature>
<keyword evidence="7" id="KW-0805">Transcription regulation</keyword>
<evidence type="ECO:0000256" key="9">
    <source>
        <dbReference type="ARBA" id="ARBA00023163"/>
    </source>
</evidence>
<name>A0A1Y9IVJ5_9DIPT</name>
<organism evidence="15 16">
    <name type="scientific">Anopheles minimus</name>
    <dbReference type="NCBI Taxonomy" id="112268"/>
    <lineage>
        <taxon>Eukaryota</taxon>
        <taxon>Metazoa</taxon>
        <taxon>Ecdysozoa</taxon>
        <taxon>Arthropoda</taxon>
        <taxon>Hexapoda</taxon>
        <taxon>Insecta</taxon>
        <taxon>Pterygota</taxon>
        <taxon>Neoptera</taxon>
        <taxon>Endopterygota</taxon>
        <taxon>Diptera</taxon>
        <taxon>Nematocera</taxon>
        <taxon>Culicoidea</taxon>
        <taxon>Culicidae</taxon>
        <taxon>Anophelinae</taxon>
        <taxon>Anopheles</taxon>
    </lineage>
</organism>
<keyword evidence="16" id="KW-1185">Reference proteome</keyword>
<dbReference type="VEuPathDB" id="VectorBase:AMIN015831"/>